<dbReference type="AlphaFoldDB" id="A0A411E8I5"/>
<name>A0A411E8I5_9FLAO</name>
<protein>
    <submittedName>
        <fullName evidence="1">Uncharacterized protein</fullName>
    </submittedName>
</protein>
<gene>
    <name evidence="1" type="ORF">EQY75_05280</name>
</gene>
<dbReference type="OrthoDB" id="805991at2"/>
<sequence>MPANASVVPGKNKYQVQLLINYPKEPNANSKEKIKISKDGLQLNKTTVKSREALANNEVKIITEYYGKDNNKKALIRNVYILGPTRFITRKEVKFDETGDWLMRNEYNFVR</sequence>
<evidence type="ECO:0000313" key="2">
    <source>
        <dbReference type="Proteomes" id="UP000290889"/>
    </source>
</evidence>
<evidence type="ECO:0000313" key="1">
    <source>
        <dbReference type="EMBL" id="QBA63999.1"/>
    </source>
</evidence>
<dbReference type="KEGG" id="mur:EQY75_05280"/>
<organism evidence="1 2">
    <name type="scientific">Muriicola soli</name>
    <dbReference type="NCBI Taxonomy" id="2507538"/>
    <lineage>
        <taxon>Bacteria</taxon>
        <taxon>Pseudomonadati</taxon>
        <taxon>Bacteroidota</taxon>
        <taxon>Flavobacteriia</taxon>
        <taxon>Flavobacteriales</taxon>
        <taxon>Flavobacteriaceae</taxon>
        <taxon>Muriicola</taxon>
    </lineage>
</organism>
<dbReference type="EMBL" id="CP035544">
    <property type="protein sequence ID" value="QBA63999.1"/>
    <property type="molecule type" value="Genomic_DNA"/>
</dbReference>
<dbReference type="RefSeq" id="WP_129603512.1">
    <property type="nucleotide sequence ID" value="NZ_CP035544.1"/>
</dbReference>
<reference evidence="1 2" key="1">
    <citation type="submission" date="2019-01" db="EMBL/GenBank/DDBJ databases">
        <title>Muriicola soli sp. nov., isolated from soil.</title>
        <authorList>
            <person name="Kang H.J."/>
            <person name="Kim S.B."/>
        </authorList>
    </citation>
    <scope>NUCLEOTIDE SEQUENCE [LARGE SCALE GENOMIC DNA]</scope>
    <source>
        <strain evidence="1 2">MMS17-SY002</strain>
    </source>
</reference>
<dbReference type="Proteomes" id="UP000290889">
    <property type="component" value="Chromosome"/>
</dbReference>
<accession>A0A411E8I5</accession>
<proteinExistence type="predicted"/>
<keyword evidence="2" id="KW-1185">Reference proteome</keyword>